<dbReference type="OrthoDB" id="9801773at2"/>
<comment type="caution">
    <text evidence="4">The sequence shown here is derived from an EMBL/GenBank/DDBJ whole genome shotgun (WGS) entry which is preliminary data.</text>
</comment>
<proteinExistence type="inferred from homology"/>
<dbReference type="InterPro" id="IPR010099">
    <property type="entry name" value="SDR39U1"/>
</dbReference>
<protein>
    <recommendedName>
        <fullName evidence="6">TIGR01777 family protein</fullName>
    </recommendedName>
</protein>
<dbReference type="InterPro" id="IPR001509">
    <property type="entry name" value="Epimerase_deHydtase"/>
</dbReference>
<feature type="domain" description="DUF1731" evidence="3">
    <location>
        <begin position="250"/>
        <end position="297"/>
    </location>
</feature>
<organism evidence="4 5">
    <name type="scientific">Ilumatobacter fluminis</name>
    <dbReference type="NCBI Taxonomy" id="467091"/>
    <lineage>
        <taxon>Bacteria</taxon>
        <taxon>Bacillati</taxon>
        <taxon>Actinomycetota</taxon>
        <taxon>Acidimicrobiia</taxon>
        <taxon>Acidimicrobiales</taxon>
        <taxon>Ilumatobacteraceae</taxon>
        <taxon>Ilumatobacter</taxon>
    </lineage>
</organism>
<dbReference type="Proteomes" id="UP000294558">
    <property type="component" value="Unassembled WGS sequence"/>
</dbReference>
<dbReference type="NCBIfam" id="TIGR01777">
    <property type="entry name" value="yfcH"/>
    <property type="match status" value="1"/>
</dbReference>
<evidence type="ECO:0000259" key="3">
    <source>
        <dbReference type="Pfam" id="PF08338"/>
    </source>
</evidence>
<dbReference type="InterPro" id="IPR013549">
    <property type="entry name" value="DUF1731"/>
</dbReference>
<comment type="similarity">
    <text evidence="1">Belongs to the NAD(P)-dependent epimerase/dehydratase family. SDR39U1 subfamily.</text>
</comment>
<dbReference type="EMBL" id="SOAU01000001">
    <property type="protein sequence ID" value="TDT17269.1"/>
    <property type="molecule type" value="Genomic_DNA"/>
</dbReference>
<evidence type="ECO:0000256" key="1">
    <source>
        <dbReference type="ARBA" id="ARBA00009353"/>
    </source>
</evidence>
<dbReference type="AlphaFoldDB" id="A0A4R7I304"/>
<dbReference type="RefSeq" id="WP_133869567.1">
    <property type="nucleotide sequence ID" value="NZ_SOAU01000001.1"/>
</dbReference>
<name>A0A4R7I304_9ACTN</name>
<dbReference type="PANTHER" id="PTHR11092:SF0">
    <property type="entry name" value="EPIMERASE FAMILY PROTEIN SDR39U1"/>
    <property type="match status" value="1"/>
</dbReference>
<evidence type="ECO:0008006" key="6">
    <source>
        <dbReference type="Google" id="ProtNLM"/>
    </source>
</evidence>
<dbReference type="CDD" id="cd05242">
    <property type="entry name" value="SDR_a8"/>
    <property type="match status" value="1"/>
</dbReference>
<dbReference type="Gene3D" id="3.40.50.720">
    <property type="entry name" value="NAD(P)-binding Rossmann-like Domain"/>
    <property type="match status" value="1"/>
</dbReference>
<accession>A0A4R7I304</accession>
<feature type="domain" description="NAD-dependent epimerase/dehydratase" evidence="2">
    <location>
        <begin position="9"/>
        <end position="222"/>
    </location>
</feature>
<evidence type="ECO:0000259" key="2">
    <source>
        <dbReference type="Pfam" id="PF01370"/>
    </source>
</evidence>
<dbReference type="PANTHER" id="PTHR11092">
    <property type="entry name" value="SUGAR NUCLEOTIDE EPIMERASE RELATED"/>
    <property type="match status" value="1"/>
</dbReference>
<reference evidence="4 5" key="1">
    <citation type="submission" date="2019-03" db="EMBL/GenBank/DDBJ databases">
        <title>Sequencing the genomes of 1000 actinobacteria strains.</title>
        <authorList>
            <person name="Klenk H.-P."/>
        </authorList>
    </citation>
    <scope>NUCLEOTIDE SEQUENCE [LARGE SCALE GENOMIC DNA]</scope>
    <source>
        <strain evidence="4 5">DSM 18936</strain>
    </source>
</reference>
<dbReference type="Pfam" id="PF08338">
    <property type="entry name" value="DUF1731"/>
    <property type="match status" value="1"/>
</dbReference>
<evidence type="ECO:0000313" key="5">
    <source>
        <dbReference type="Proteomes" id="UP000294558"/>
    </source>
</evidence>
<keyword evidence="5" id="KW-1185">Reference proteome</keyword>
<sequence>MSAPLRVGITGSSGLIGTALKRALTDAGHTAIPIVRRAAGDGEISWDPSERRLDPADLAELDVVVNLAGVGIGDKRWTDEYRSLIRTSRIDSTETLVDAFHQLGADAPGALVSASAIGYYGDRDDETLTETSAPGDGFLPSVCTQWEQAAVRAGDVTRVATVRTGVVLTPDGGALAKMLPLFKFGLGGRFGDGRQWWSWISLTDEVRAIVHAITSDVDGAFNLTAPNPATNREFTDVLGDVLGRPTFLPVPAFGPKLVVGSDLAQALLFDSARVIPAALADHGFEFEHPGLEAALRAELGR</sequence>
<evidence type="ECO:0000313" key="4">
    <source>
        <dbReference type="EMBL" id="TDT17269.1"/>
    </source>
</evidence>
<dbReference type="InterPro" id="IPR036291">
    <property type="entry name" value="NAD(P)-bd_dom_sf"/>
</dbReference>
<dbReference type="Pfam" id="PF01370">
    <property type="entry name" value="Epimerase"/>
    <property type="match status" value="1"/>
</dbReference>
<gene>
    <name evidence="4" type="ORF">BDK89_2877</name>
</gene>
<dbReference type="SUPFAM" id="SSF51735">
    <property type="entry name" value="NAD(P)-binding Rossmann-fold domains"/>
    <property type="match status" value="1"/>
</dbReference>